<reference evidence="1 2" key="1">
    <citation type="journal article" date="2019" name="Genome Biol. Evol.">
        <title>Day and night: Metabolic profiles and evolutionary relationships of six axenic non-marine cyanobacteria.</title>
        <authorList>
            <person name="Will S.E."/>
            <person name="Henke P."/>
            <person name="Boedeker C."/>
            <person name="Huang S."/>
            <person name="Brinkmann H."/>
            <person name="Rohde M."/>
            <person name="Jarek M."/>
            <person name="Friedl T."/>
            <person name="Seufert S."/>
            <person name="Schumacher M."/>
            <person name="Overmann J."/>
            <person name="Neumann-Schaal M."/>
            <person name="Petersen J."/>
        </authorList>
    </citation>
    <scope>NUCLEOTIDE SEQUENCE [LARGE SCALE GENOMIC DNA]</scope>
    <source>
        <strain evidence="1 2">PCC 6912</strain>
    </source>
</reference>
<dbReference type="AlphaFoldDB" id="A0A433NHH5"/>
<evidence type="ECO:0000313" key="1">
    <source>
        <dbReference type="EMBL" id="RUR81832.1"/>
    </source>
</evidence>
<proteinExistence type="predicted"/>
<dbReference type="EMBL" id="RSCJ01000009">
    <property type="protein sequence ID" value="RUR81832.1"/>
    <property type="molecule type" value="Genomic_DNA"/>
</dbReference>
<accession>A0A433NHH5</accession>
<sequence length="145" mass="16756">MNNLELFHFHLERVIYVLKFQDKQLVEYWIEHLHLSLDYQYTDSLLTAAVFELSATDTDTCRWVLDNFSDCPPYTDLFESVTRFAIGKLIQKGFILGQDFSFTSEGKILLNENTKTTLMTDTSASDSLLLEKVLLVPQQIHSLTI</sequence>
<dbReference type="Proteomes" id="UP000268857">
    <property type="component" value="Unassembled WGS sequence"/>
</dbReference>
<dbReference type="OrthoDB" id="529205at2"/>
<gene>
    <name evidence="1" type="ORF">PCC6912_27010</name>
</gene>
<dbReference type="STRING" id="211165.GCA_000317285_04217"/>
<protein>
    <submittedName>
        <fullName evidence="1">Uncharacterized protein</fullName>
    </submittedName>
</protein>
<comment type="caution">
    <text evidence="1">The sequence shown here is derived from an EMBL/GenBank/DDBJ whole genome shotgun (WGS) entry which is preliminary data.</text>
</comment>
<evidence type="ECO:0000313" key="2">
    <source>
        <dbReference type="Proteomes" id="UP000268857"/>
    </source>
</evidence>
<dbReference type="RefSeq" id="WP_016875224.1">
    <property type="nucleotide sequence ID" value="NZ_AJLN01000104.1"/>
</dbReference>
<name>A0A433NHH5_CHLFR</name>
<keyword evidence="2" id="KW-1185">Reference proteome</keyword>
<organism evidence="1 2">
    <name type="scientific">Chlorogloeopsis fritschii PCC 6912</name>
    <dbReference type="NCBI Taxonomy" id="211165"/>
    <lineage>
        <taxon>Bacteria</taxon>
        <taxon>Bacillati</taxon>
        <taxon>Cyanobacteriota</taxon>
        <taxon>Cyanophyceae</taxon>
        <taxon>Nostocales</taxon>
        <taxon>Chlorogloeopsidaceae</taxon>
        <taxon>Chlorogloeopsis</taxon>
    </lineage>
</organism>